<feature type="region of interest" description="Disordered" evidence="1">
    <location>
        <begin position="1"/>
        <end position="20"/>
    </location>
</feature>
<proteinExistence type="predicted"/>
<dbReference type="AlphaFoldDB" id="A0A1J4JQJ6"/>
<feature type="compositionally biased region" description="Acidic residues" evidence="1">
    <location>
        <begin position="81"/>
        <end position="107"/>
    </location>
</feature>
<dbReference type="RefSeq" id="XP_068354162.1">
    <property type="nucleotide sequence ID" value="XM_068493838.1"/>
</dbReference>
<evidence type="ECO:0000313" key="2">
    <source>
        <dbReference type="EMBL" id="OHT01026.1"/>
    </source>
</evidence>
<reference evidence="2" key="1">
    <citation type="submission" date="2016-10" db="EMBL/GenBank/DDBJ databases">
        <authorList>
            <person name="Benchimol M."/>
            <person name="Almeida L.G."/>
            <person name="Vasconcelos A.T."/>
            <person name="Perreira-Neves A."/>
            <person name="Rosa I.A."/>
            <person name="Tasca T."/>
            <person name="Bogo M.R."/>
            <person name="de Souza W."/>
        </authorList>
    </citation>
    <scope>NUCLEOTIDE SEQUENCE [LARGE SCALE GENOMIC DNA]</scope>
    <source>
        <strain evidence="2">K</strain>
    </source>
</reference>
<organism evidence="2 3">
    <name type="scientific">Tritrichomonas foetus</name>
    <dbReference type="NCBI Taxonomy" id="1144522"/>
    <lineage>
        <taxon>Eukaryota</taxon>
        <taxon>Metamonada</taxon>
        <taxon>Parabasalia</taxon>
        <taxon>Tritrichomonadida</taxon>
        <taxon>Tritrichomonadidae</taxon>
        <taxon>Tritrichomonas</taxon>
    </lineage>
</organism>
<keyword evidence="3" id="KW-1185">Reference proteome</keyword>
<sequence length="107" mass="11860">MGACCSNQANYNPDKAIDNNTATEPIIKGNTAIEAVHSHDVDVRPVPLLGENNETTFQKVDVSDTSSDIDTKALDKMMKTDDDDENDDIDDEVEEENDDDLEEDEKN</sequence>
<dbReference type="Proteomes" id="UP000179807">
    <property type="component" value="Unassembled WGS sequence"/>
</dbReference>
<dbReference type="GeneID" id="94828542"/>
<protein>
    <submittedName>
        <fullName evidence="2">Uncharacterized protein</fullName>
    </submittedName>
</protein>
<name>A0A1J4JQJ6_9EUKA</name>
<feature type="compositionally biased region" description="Polar residues" evidence="1">
    <location>
        <begin position="1"/>
        <end position="11"/>
    </location>
</feature>
<accession>A0A1J4JQJ6</accession>
<feature type="region of interest" description="Disordered" evidence="1">
    <location>
        <begin position="73"/>
        <end position="107"/>
    </location>
</feature>
<dbReference type="EMBL" id="MLAK01000927">
    <property type="protein sequence ID" value="OHT01026.1"/>
    <property type="molecule type" value="Genomic_DNA"/>
</dbReference>
<dbReference type="VEuPathDB" id="TrichDB:TRFO_07699"/>
<gene>
    <name evidence="2" type="ORF">TRFO_07699</name>
</gene>
<evidence type="ECO:0000313" key="3">
    <source>
        <dbReference type="Proteomes" id="UP000179807"/>
    </source>
</evidence>
<comment type="caution">
    <text evidence="2">The sequence shown here is derived from an EMBL/GenBank/DDBJ whole genome shotgun (WGS) entry which is preliminary data.</text>
</comment>
<evidence type="ECO:0000256" key="1">
    <source>
        <dbReference type="SAM" id="MobiDB-lite"/>
    </source>
</evidence>